<feature type="transmembrane region" description="Helical" evidence="1">
    <location>
        <begin position="430"/>
        <end position="449"/>
    </location>
</feature>
<feature type="transmembrane region" description="Helical" evidence="1">
    <location>
        <begin position="6"/>
        <end position="26"/>
    </location>
</feature>
<keyword evidence="1" id="KW-0472">Membrane</keyword>
<dbReference type="HOGENOM" id="CLU_471593_0_0_3"/>
<feature type="transmembrane region" description="Helical" evidence="1">
    <location>
        <begin position="100"/>
        <end position="120"/>
    </location>
</feature>
<accession>B7KLJ2</accession>
<keyword evidence="1" id="KW-0812">Transmembrane</keyword>
<dbReference type="EMBL" id="CP001291">
    <property type="protein sequence ID" value="ACK72564.1"/>
    <property type="molecule type" value="Genomic_DNA"/>
</dbReference>
<feature type="transmembrane region" description="Helical" evidence="1">
    <location>
        <begin position="205"/>
        <end position="230"/>
    </location>
</feature>
<feature type="domain" description="DUF8201" evidence="2">
    <location>
        <begin position="1"/>
        <end position="460"/>
    </location>
</feature>
<organism evidence="3 4">
    <name type="scientific">Gloeothece citriformis (strain PCC 7424)</name>
    <name type="common">Cyanothece sp. (strain PCC 7424)</name>
    <dbReference type="NCBI Taxonomy" id="65393"/>
    <lineage>
        <taxon>Bacteria</taxon>
        <taxon>Bacillati</taxon>
        <taxon>Cyanobacteriota</taxon>
        <taxon>Cyanophyceae</taxon>
        <taxon>Oscillatoriophycideae</taxon>
        <taxon>Chroococcales</taxon>
        <taxon>Aphanothecaceae</taxon>
        <taxon>Gloeothece</taxon>
        <taxon>Gloeothece citriformis</taxon>
    </lineage>
</organism>
<dbReference type="STRING" id="65393.PCC7424_4194"/>
<dbReference type="AlphaFoldDB" id="B7KLJ2"/>
<dbReference type="eggNOG" id="ENOG5032SWY">
    <property type="taxonomic scope" value="Bacteria"/>
</dbReference>
<dbReference type="Pfam" id="PF26626">
    <property type="entry name" value="DUF8201"/>
    <property type="match status" value="1"/>
</dbReference>
<gene>
    <name evidence="3" type="ordered locus">PCC7424_4194</name>
</gene>
<dbReference type="InterPro" id="IPR058065">
    <property type="entry name" value="LIC_10190-like"/>
</dbReference>
<name>B7KLJ2_GLOC7</name>
<feature type="transmembrane region" description="Helical" evidence="1">
    <location>
        <begin position="495"/>
        <end position="512"/>
    </location>
</feature>
<feature type="transmembrane region" description="Helical" evidence="1">
    <location>
        <begin position="66"/>
        <end position="88"/>
    </location>
</feature>
<feature type="transmembrane region" description="Helical" evidence="1">
    <location>
        <begin position="38"/>
        <end position="60"/>
    </location>
</feature>
<proteinExistence type="predicted"/>
<feature type="transmembrane region" description="Helical" evidence="1">
    <location>
        <begin position="456"/>
        <end position="475"/>
    </location>
</feature>
<dbReference type="RefSeq" id="WP_015956149.1">
    <property type="nucleotide sequence ID" value="NC_011729.1"/>
</dbReference>
<dbReference type="NCBIfam" id="NF047510">
    <property type="entry name" value="LIC_10190_fam"/>
    <property type="match status" value="1"/>
</dbReference>
<sequence length="589" mass="66459">MIYFLVVWLLLGISCLLIGTFLLHLFKADDFERQGDRFIIAIWLGVVVLCLSCLSLALVLPISPLVGGLIIAGWLCVASLSPLTRTELLTFCSSLSLKKIIGFLTLALAIAALTTQQIVWFDTGLYHLGLIRWISQYGAVPGIALIHGKLGFTSSWFAFSAPLVPSFLEDRVGAVSNGFLFFIALVNWLIFLRQSFQTNNRLSDWFGSIFFLIIISAYTFSLLTNSAIIISFSHDVPVNCLIGITAWSILVISHSSSSNKPDSFGSVYIIPLILGTGTATIKLTALPLLLTVFLFYNFSNKFKIYPFVFSVILTTLLFLPYPAFSVITSGCPLYPSRLMCFNVPWLVPEFINQREVKQIRGIESPVTKPQQISQYEIIFKYLTSLFQKRLALLKNSFELQLIVASFISSIFLSFWMILKYNKDKNITVKSKVWLILLGNFGTIFLLVNIPLLRMGIGYFIMIISLFIALNGYYLYNHQVNQLNSVNFNLKLLDKNKNYIPFFLLGVVLIFISQGETRHRLLLPPKLPSVELIQAQVNDISYTYPNNWKNRCWVAKLPCANVPIRYNIRLGDSSKGLRGGFVYTPHTNDQ</sequence>
<feature type="transmembrane region" description="Helical" evidence="1">
    <location>
        <begin position="304"/>
        <end position="327"/>
    </location>
</feature>
<dbReference type="Proteomes" id="UP000002384">
    <property type="component" value="Chromosome"/>
</dbReference>
<reference evidence="4" key="1">
    <citation type="journal article" date="2011" name="MBio">
        <title>Novel metabolic attributes of the genus Cyanothece, comprising a group of unicellular nitrogen-fixing Cyanobacteria.</title>
        <authorList>
            <person name="Bandyopadhyay A."/>
            <person name="Elvitigala T."/>
            <person name="Welsh E."/>
            <person name="Stockel J."/>
            <person name="Liberton M."/>
            <person name="Min H."/>
            <person name="Sherman L.A."/>
            <person name="Pakrasi H.B."/>
        </authorList>
    </citation>
    <scope>NUCLEOTIDE SEQUENCE [LARGE SCALE GENOMIC DNA]</scope>
    <source>
        <strain evidence="4">PCC 7424</strain>
    </source>
</reference>
<protein>
    <recommendedName>
        <fullName evidence="2">DUF8201 domain-containing protein</fullName>
    </recommendedName>
</protein>
<evidence type="ECO:0000313" key="3">
    <source>
        <dbReference type="EMBL" id="ACK72564.1"/>
    </source>
</evidence>
<keyword evidence="4" id="KW-1185">Reference proteome</keyword>
<dbReference type="InterPro" id="IPR058514">
    <property type="entry name" value="DUF8201"/>
</dbReference>
<feature type="transmembrane region" description="Helical" evidence="1">
    <location>
        <begin position="172"/>
        <end position="193"/>
    </location>
</feature>
<feature type="transmembrane region" description="Helical" evidence="1">
    <location>
        <begin position="267"/>
        <end position="298"/>
    </location>
</feature>
<evidence type="ECO:0000259" key="2">
    <source>
        <dbReference type="Pfam" id="PF26626"/>
    </source>
</evidence>
<keyword evidence="1" id="KW-1133">Transmembrane helix</keyword>
<dbReference type="OrthoDB" id="455143at2"/>
<evidence type="ECO:0000256" key="1">
    <source>
        <dbReference type="SAM" id="Phobius"/>
    </source>
</evidence>
<feature type="transmembrane region" description="Helical" evidence="1">
    <location>
        <begin position="236"/>
        <end position="255"/>
    </location>
</feature>
<feature type="transmembrane region" description="Helical" evidence="1">
    <location>
        <begin position="397"/>
        <end position="418"/>
    </location>
</feature>
<evidence type="ECO:0000313" key="4">
    <source>
        <dbReference type="Proteomes" id="UP000002384"/>
    </source>
</evidence>
<dbReference type="KEGG" id="cyc:PCC7424_4194"/>